<evidence type="ECO:0000256" key="8">
    <source>
        <dbReference type="RuleBase" id="RU364032"/>
    </source>
</evidence>
<dbReference type="PANTHER" id="PTHR17972:SF0">
    <property type="entry name" value="NUCLEOLAR PROTEIN 6"/>
    <property type="match status" value="1"/>
</dbReference>
<evidence type="ECO:0000313" key="16">
    <source>
        <dbReference type="EMBL" id="DBA23778.1"/>
    </source>
</evidence>
<evidence type="ECO:0000256" key="2">
    <source>
        <dbReference type="ARBA" id="ARBA00006674"/>
    </source>
</evidence>
<comment type="subcellular location">
    <subcellularLocation>
        <location evidence="1 8">Nucleus</location>
        <location evidence="1 8">Nucleolus</location>
    </subcellularLocation>
</comment>
<comment type="caution">
    <text evidence="16">The sequence shown here is derived from an EMBL/GenBank/DDBJ whole genome shotgun (WGS) entry which is preliminary data.</text>
</comment>
<dbReference type="EMBL" id="DYDO01000006">
    <property type="protein sequence ID" value="DBA23778.1"/>
    <property type="molecule type" value="Genomic_DNA"/>
</dbReference>
<dbReference type="Pfam" id="PF17406">
    <property type="entry name" value="Nrap_D5"/>
    <property type="match status" value="1"/>
</dbReference>
<feature type="domain" description="Nrap protein" evidence="13">
    <location>
        <begin position="645"/>
        <end position="843"/>
    </location>
</feature>
<sequence length="1144" mass="130300">MKGKRRQKDDTAEAEALPEDVEESETPSTQKGKKAVKRPSKAKNPKPAKVKKSDFTKPMTTEELIKLKEAEQEYHTSLLQMQIEELLQEVKLKEKRRKQIDDFLKKISSLIEKIPKSPERDLVDQTWLPKSVKVPFLQVPSQVKGKFHFGPPASIKVVGSYLLGTCIKPEINVDLAVTMPQEILQEKDNLNQRYLRKRALYLAHMADHLSRSKFFGSVKFAYMNSNHLKPVLLLRPQGKDETLVTVRVHVCLPSGYFKPSRFLPNKNNVRTAWYMEDEKTNQEESSSEPPTPHYNNAVLCDLALEQHFHHLSSSVTNFPGMRDAICILKVWLRQRQLDKGYGCFNGFLASMLVSYLLTKKKVTQTMSGHQVLRNTLHFLANTDLTVNGITMSKSADISLPSIADFHLAFEVVFVDPLGVVNLCAGMTAAKYRQIQFEAKESLKYLDDTTTNGFLLLLMVRKPFVRTFDHVFHITHVDKLQGTCKKMNLCNELMDRGGDYVSTSLPFILPILKRGLDQRLVLLSHTLPQRPEHAPLLDCQLGWISVLLSVSLTKRVKAIPDLCWAAMFVREKGEAVEFRKFWGNKSELRRFQDASICEAVVWPANSVQEKRRIPELIVRHLLQLHANLPVSAMCYTGNYLDCTLSRGNKSGTGEEQMASIIQSYDDLSRKLWNLEDLPLTVTSVQGTHPSLRYTDVFPPLIVKPDWSVFKTVFEMKSLVPLEEKPSPAYVSPIKVICHMEGSGKWPQDKDAIKRVKAAFQIKLAELLSQQHDILCRPTATYTDVYKDGYVLRLQVAYHRDPQYIKELVTPEGMLKYRETEESQQLELETIHLTQLTSTLHGLHQQLPAFGGTSRLAKRWISAQLLSDSMSEECVDLLVAHLFLHPAPFTAPSSPQVGFLRFLNLLAAFDWKNSPLIVNLNGDLTDDEIKEIQDDFSSSRAQLPVMFIATPKDKKASMWTKKQPSAQFLQRLIILASESLHTLEEQLTKPCENTDVKVIFRPPLDLYDVLIYLNPKHIARQREAVDKPAKLFFRGLLDKDAPVRALRFPVVDFDPAQLYLKSLRDSFEHLALFFYDKHGGDVIGVLWNPTSFAPQPFKEANINGRMLDSKTQLLVPNVEAILDDFKILGKGLVLRVEARTERWNMG</sequence>
<dbReference type="GO" id="GO:0034456">
    <property type="term" value="C:UTP-C complex"/>
    <property type="evidence" value="ECO:0007669"/>
    <property type="project" value="TreeGrafter"/>
</dbReference>
<evidence type="ECO:0000259" key="11">
    <source>
        <dbReference type="Pfam" id="PF17403"/>
    </source>
</evidence>
<evidence type="ECO:0000259" key="15">
    <source>
        <dbReference type="Pfam" id="PF17407"/>
    </source>
</evidence>
<dbReference type="InterPro" id="IPR035082">
    <property type="entry name" value="Nrap_D1"/>
</dbReference>
<feature type="domain" description="Nrap protein" evidence="14">
    <location>
        <begin position="846"/>
        <end position="1000"/>
    </location>
</feature>
<accession>A0AAV3AEI2</accession>
<dbReference type="Pfam" id="PF17403">
    <property type="entry name" value="Nrap_D2"/>
    <property type="match status" value="1"/>
</dbReference>
<feature type="domain" description="Nrap protein" evidence="10">
    <location>
        <begin position="173"/>
        <end position="313"/>
    </location>
</feature>
<dbReference type="InterPro" id="IPR035370">
    <property type="entry name" value="Nrap_D5"/>
</dbReference>
<dbReference type="PANTHER" id="PTHR17972">
    <property type="entry name" value="NUCLEOLAR RNA-ASSOCIATED PROTEIN"/>
    <property type="match status" value="1"/>
</dbReference>
<dbReference type="InterPro" id="IPR035368">
    <property type="entry name" value="Nrap_D3"/>
</dbReference>
<feature type="domain" description="Nrap protein" evidence="15">
    <location>
        <begin position="1003"/>
        <end position="1134"/>
    </location>
</feature>
<evidence type="ECO:0000313" key="17">
    <source>
        <dbReference type="Proteomes" id="UP001181693"/>
    </source>
</evidence>
<evidence type="ECO:0000256" key="3">
    <source>
        <dbReference type="ARBA" id="ARBA00016437"/>
    </source>
</evidence>
<keyword evidence="5 8" id="KW-0539">Nucleus</keyword>
<feature type="region of interest" description="Disordered" evidence="9">
    <location>
        <begin position="1"/>
        <end position="57"/>
    </location>
</feature>
<protein>
    <recommendedName>
        <fullName evidence="3 8">Nucleolar protein 6</fullName>
    </recommendedName>
</protein>
<proteinExistence type="inferred from homology"/>
<evidence type="ECO:0000256" key="7">
    <source>
        <dbReference type="ARBA" id="ARBA00035020"/>
    </source>
</evidence>
<dbReference type="GO" id="GO:0006364">
    <property type="term" value="P:rRNA processing"/>
    <property type="evidence" value="ECO:0007669"/>
    <property type="project" value="TreeGrafter"/>
</dbReference>
<dbReference type="Gene3D" id="1.10.1410.10">
    <property type="match status" value="2"/>
</dbReference>
<evidence type="ECO:0000259" key="13">
    <source>
        <dbReference type="Pfam" id="PF17405"/>
    </source>
</evidence>
<keyword evidence="4 8" id="KW-0694">RNA-binding</keyword>
<name>A0AAV3AEI2_PYXAD</name>
<dbReference type="GO" id="GO:0003723">
    <property type="term" value="F:RNA binding"/>
    <property type="evidence" value="ECO:0007669"/>
    <property type="project" value="UniProtKB-KW"/>
</dbReference>
<comment type="function">
    <text evidence="6">Part of the small subunit (SSU) processome, first precursor of the small eukaryotic ribosomal subunit. During the assembly of the SSU processome in the nucleolus, many ribosome biogenesis factors, an RNA chaperone and ribosomal proteins associate with the nascent pre-rRNA and work in concert to generate RNA folding, modifications, rearrangements and cleavage as well as targeted degradation of pre-ribosomal RNA by the RNA exosome.</text>
</comment>
<organism evidence="16 17">
    <name type="scientific">Pyxicephalus adspersus</name>
    <name type="common">African bullfrog</name>
    <dbReference type="NCBI Taxonomy" id="30357"/>
    <lineage>
        <taxon>Eukaryota</taxon>
        <taxon>Metazoa</taxon>
        <taxon>Chordata</taxon>
        <taxon>Craniata</taxon>
        <taxon>Vertebrata</taxon>
        <taxon>Euteleostomi</taxon>
        <taxon>Amphibia</taxon>
        <taxon>Batrachia</taxon>
        <taxon>Anura</taxon>
        <taxon>Neobatrachia</taxon>
        <taxon>Ranoidea</taxon>
        <taxon>Pyxicephalidae</taxon>
        <taxon>Pyxicephalinae</taxon>
        <taxon>Pyxicephalus</taxon>
    </lineage>
</organism>
<dbReference type="GO" id="GO:0032545">
    <property type="term" value="C:CURI complex"/>
    <property type="evidence" value="ECO:0007669"/>
    <property type="project" value="TreeGrafter"/>
</dbReference>
<comment type="subunit">
    <text evidence="7">Part of the small subunit (SSU) processome, composed of more than 70 proteins and the RNA chaperone small nucleolar RNA (snoRNA) U3.</text>
</comment>
<dbReference type="Gene3D" id="3.30.70.3030">
    <property type="match status" value="1"/>
</dbReference>
<evidence type="ECO:0000256" key="4">
    <source>
        <dbReference type="ARBA" id="ARBA00022884"/>
    </source>
</evidence>
<comment type="similarity">
    <text evidence="2 8">Belongs to the NRAP family.</text>
</comment>
<dbReference type="Proteomes" id="UP001181693">
    <property type="component" value="Unassembled WGS sequence"/>
</dbReference>
<feature type="compositionally biased region" description="Acidic residues" evidence="9">
    <location>
        <begin position="12"/>
        <end position="25"/>
    </location>
</feature>
<gene>
    <name evidence="16" type="ORF">GDO54_014660</name>
</gene>
<feature type="domain" description="Nrap protein" evidence="11">
    <location>
        <begin position="321"/>
        <end position="458"/>
    </location>
</feature>
<dbReference type="InterPro" id="IPR035369">
    <property type="entry name" value="Nrap_D4"/>
</dbReference>
<dbReference type="GO" id="GO:0006409">
    <property type="term" value="P:tRNA export from nucleus"/>
    <property type="evidence" value="ECO:0007669"/>
    <property type="project" value="TreeGrafter"/>
</dbReference>
<evidence type="ECO:0000256" key="6">
    <source>
        <dbReference type="ARBA" id="ARBA00035000"/>
    </source>
</evidence>
<keyword evidence="17" id="KW-1185">Reference proteome</keyword>
<dbReference type="Pfam" id="PF17405">
    <property type="entry name" value="Nrap_D4"/>
    <property type="match status" value="1"/>
</dbReference>
<dbReference type="Pfam" id="PF03813">
    <property type="entry name" value="Nrap"/>
    <property type="match status" value="1"/>
</dbReference>
<feature type="compositionally biased region" description="Basic residues" evidence="9">
    <location>
        <begin position="31"/>
        <end position="50"/>
    </location>
</feature>
<dbReference type="GO" id="GO:0032040">
    <property type="term" value="C:small-subunit processome"/>
    <property type="evidence" value="ECO:0007669"/>
    <property type="project" value="TreeGrafter"/>
</dbReference>
<evidence type="ECO:0000256" key="5">
    <source>
        <dbReference type="ARBA" id="ARBA00023242"/>
    </source>
</evidence>
<evidence type="ECO:0000256" key="1">
    <source>
        <dbReference type="ARBA" id="ARBA00004604"/>
    </source>
</evidence>
<dbReference type="Pfam" id="PF17407">
    <property type="entry name" value="Nrap_D6"/>
    <property type="match status" value="1"/>
</dbReference>
<evidence type="ECO:0000256" key="9">
    <source>
        <dbReference type="SAM" id="MobiDB-lite"/>
    </source>
</evidence>
<evidence type="ECO:0000259" key="10">
    <source>
        <dbReference type="Pfam" id="PF03813"/>
    </source>
</evidence>
<dbReference type="FunFam" id="3.30.70.3030:FF:000001">
    <property type="entry name" value="Nucleolar protein 6"/>
    <property type="match status" value="1"/>
</dbReference>
<dbReference type="InterPro" id="IPR035367">
    <property type="entry name" value="Nrap_D2"/>
</dbReference>
<dbReference type="InterPro" id="IPR005554">
    <property type="entry name" value="NOL6/Upt22"/>
</dbReference>
<feature type="domain" description="Nrap protein" evidence="12">
    <location>
        <begin position="465"/>
        <end position="625"/>
    </location>
</feature>
<dbReference type="AlphaFoldDB" id="A0AAV3AEI2"/>
<dbReference type="InterPro" id="IPR035371">
    <property type="entry name" value="Nrap_D6"/>
</dbReference>
<evidence type="ECO:0000259" key="14">
    <source>
        <dbReference type="Pfam" id="PF17406"/>
    </source>
</evidence>
<dbReference type="SUPFAM" id="SSF81631">
    <property type="entry name" value="PAP/OAS1 substrate-binding domain"/>
    <property type="match status" value="1"/>
</dbReference>
<reference evidence="16" key="1">
    <citation type="thesis" date="2020" institute="ProQuest LLC" country="789 East Eisenhower Parkway, Ann Arbor, MI, USA">
        <title>Comparative Genomics and Chromosome Evolution.</title>
        <authorList>
            <person name="Mudd A.B."/>
        </authorList>
    </citation>
    <scope>NUCLEOTIDE SEQUENCE</scope>
    <source>
        <strain evidence="16">1538</strain>
        <tissue evidence="16">Blood</tissue>
    </source>
</reference>
<dbReference type="Pfam" id="PF17404">
    <property type="entry name" value="Nrap_D3"/>
    <property type="match status" value="1"/>
</dbReference>
<dbReference type="FunFam" id="1.10.1410.10:FF:000005">
    <property type="entry name" value="Nucleolar protein 6"/>
    <property type="match status" value="1"/>
</dbReference>
<evidence type="ECO:0000259" key="12">
    <source>
        <dbReference type="Pfam" id="PF17404"/>
    </source>
</evidence>